<feature type="non-terminal residue" evidence="2">
    <location>
        <position position="469"/>
    </location>
</feature>
<feature type="compositionally biased region" description="Low complexity" evidence="1">
    <location>
        <begin position="145"/>
        <end position="154"/>
    </location>
</feature>
<name>A0A6J4P5P0_9BACT</name>
<feature type="compositionally biased region" description="Low complexity" evidence="1">
    <location>
        <begin position="310"/>
        <end position="324"/>
    </location>
</feature>
<sequence>GRRAESSHDGTNSGGRRPGDDARLARGQPRAREARGRRDPRRHRRGGAARGPGAVRPAHHRHADAPDGRHDAARRGQAAAAGHAGDRDDRVRDDRDGDRRDEARRVRLHPEAVRRRRDQAARRPHAGAHAARQGERGAARHRRAAVGAAAADRLGAGDGRGAAQDRARRPQQRDGADPRRERHGQGGRRPRDPRRLRAARAADARRQLRRAEREPAGVRALRTREGRVHRGRQDAPRPVRAGGRRHAAAGRDQRDRPAAPGQAAPGAAGERVRARRQQHQPGGRRARDRDDEPRPGGVGRRGQVPPGPVLPAERGADRAAPAAAAGGGRAGAEPALFARDREARQLGVPARGARGGAPAPAVRLAGQRAGASEHRRARHDPGAGAGRGAGGDDRAVAQEPQRRGGGLGRRGPRGQAAGRHREAGDPQHAPAVQGPPHQDGRRAGHRRADAGHEAEALEGRRRVGRAGRM</sequence>
<feature type="compositionally biased region" description="Basic and acidic residues" evidence="1">
    <location>
        <begin position="163"/>
        <end position="237"/>
    </location>
</feature>
<dbReference type="AlphaFoldDB" id="A0A6J4P5P0"/>
<feature type="compositionally biased region" description="Basic and acidic residues" evidence="1">
    <location>
        <begin position="17"/>
        <end position="37"/>
    </location>
</feature>
<feature type="compositionally biased region" description="Basic and acidic residues" evidence="1">
    <location>
        <begin position="63"/>
        <end position="74"/>
    </location>
</feature>
<feature type="compositionally biased region" description="Basic and acidic residues" evidence="1">
    <location>
        <begin position="84"/>
        <end position="121"/>
    </location>
</feature>
<feature type="compositionally biased region" description="Basic and acidic residues" evidence="1">
    <location>
        <begin position="390"/>
        <end position="402"/>
    </location>
</feature>
<feature type="compositionally biased region" description="Basic residues" evidence="1">
    <location>
        <begin position="273"/>
        <end position="284"/>
    </location>
</feature>
<feature type="compositionally biased region" description="Basic residues" evidence="1">
    <location>
        <begin position="38"/>
        <end position="47"/>
    </location>
</feature>
<feature type="compositionally biased region" description="Low complexity" evidence="1">
    <location>
        <begin position="258"/>
        <end position="269"/>
    </location>
</feature>
<dbReference type="EMBL" id="CADCUQ010000447">
    <property type="protein sequence ID" value="CAA9405401.1"/>
    <property type="molecule type" value="Genomic_DNA"/>
</dbReference>
<feature type="compositionally biased region" description="Basic and acidic residues" evidence="1">
    <location>
        <begin position="438"/>
        <end position="461"/>
    </location>
</feature>
<feature type="non-terminal residue" evidence="2">
    <location>
        <position position="1"/>
    </location>
</feature>
<protein>
    <submittedName>
        <fullName evidence="2">Response regulator of zinc sigma-54-dependent two-component system</fullName>
    </submittedName>
</protein>
<evidence type="ECO:0000313" key="2">
    <source>
        <dbReference type="EMBL" id="CAA9405401.1"/>
    </source>
</evidence>
<reference evidence="2" key="1">
    <citation type="submission" date="2020-02" db="EMBL/GenBank/DDBJ databases">
        <authorList>
            <person name="Meier V. D."/>
        </authorList>
    </citation>
    <scope>NUCLEOTIDE SEQUENCE</scope>
    <source>
        <strain evidence="2">AVDCRST_MAG64</strain>
    </source>
</reference>
<accession>A0A6J4P5P0</accession>
<organism evidence="2">
    <name type="scientific">uncultured Phycisphaerae bacterium</name>
    <dbReference type="NCBI Taxonomy" id="904963"/>
    <lineage>
        <taxon>Bacteria</taxon>
        <taxon>Pseudomonadati</taxon>
        <taxon>Planctomycetota</taxon>
        <taxon>Phycisphaerae</taxon>
        <taxon>environmental samples</taxon>
    </lineage>
</organism>
<feature type="compositionally biased region" description="Basic and acidic residues" evidence="1">
    <location>
        <begin position="285"/>
        <end position="294"/>
    </location>
</feature>
<feature type="compositionally biased region" description="Low complexity" evidence="1">
    <location>
        <begin position="346"/>
        <end position="366"/>
    </location>
</feature>
<feature type="region of interest" description="Disordered" evidence="1">
    <location>
        <begin position="1"/>
        <end position="469"/>
    </location>
</feature>
<gene>
    <name evidence="2" type="ORF">AVDCRST_MAG64-1958</name>
</gene>
<proteinExistence type="predicted"/>
<evidence type="ECO:0000256" key="1">
    <source>
        <dbReference type="SAM" id="MobiDB-lite"/>
    </source>
</evidence>